<dbReference type="PANTHER" id="PTHR40626:SF12">
    <property type="entry name" value="RFEC"/>
    <property type="match status" value="1"/>
</dbReference>
<dbReference type="InterPro" id="IPR007219">
    <property type="entry name" value="XnlR_reg_dom"/>
</dbReference>
<protein>
    <recommendedName>
        <fullName evidence="9">C2H2-type domain-containing protein</fullName>
    </recommendedName>
</protein>
<proteinExistence type="predicted"/>
<dbReference type="OrthoDB" id="9439903at2759"/>
<sequence>MDDRYRQPGLPAPAGNQYQSLAQQSYNGSQSHLPTLPPIQGNGAQFPSMYSHNSNPQTPITPHTPTTSAPNTNATMPPITSQHPPLRPIQPSPSYLPMSSSYSQPPLLSTATAHSNILQIAPAPLSNGLQDIRVGGMGMAPHSQLYPHPPMLPNQEPEPVHVVGQQGRRGVLPTHPGRPAPAAGKAPTNPNKNADGKYECPHCNKTYLHLKHLKRHLLRHTGERPYQCHLCKDTFSRSDILKRHFQKCSIRRGNPTGASHLQNAQSHLQKNRPPNGAEANSYLNHIATSMPYTDASYGNVLVGMPTMPSMSSMPNDTSIYGNGEALRSMPTHQSMSARTSRSNSLIRPGSGVEENRRSLSALEFANNRANFNSNEFRGSNGMPSNLSHDMNSYATQQNQTSAAAPTAPNHYGYGHPASHSEMPQNNMPLKSEDTNSATYGRPTLPNVDGMSNTQDSTLRWNSTFNGEQQDNFLMNSSMASGPHPAKTSNDSPSDAMFSGLYSNASGFVDTTPIFDNWVLGPSDPLQNKAETLVTFCYPNPSMLAPSSNEAHSHAALKGILTAENLKHFLGAYKNYYSHWPMIHMPSFNPVVANDGLVLTMVCIGAVYSDRLGVKEVRWLMELVRACVLRSSQVYRLVTQNAHEVIDINTRSFHDIEEVQALVHLHSLFIWHGSPKQRQQGRDEFGKLVDIVRRVDLLNPIPSGNPNFSSLHHPGQLDGNDVNSWTWNTWVSQEKRARVMYLIFLIDAALVMFFNVQPQLDIYEIKLPLPADDAAWDAKSQEECACALGLRGEAGQGRNYSGSGRAKQLGMSEALHFLHRGGEFPQRSTNVYSKFILIHAIHVQIYNIQRQAHGLSNLPGYNAFSSSGSSTPHSQSERTSPDGTISNGTSGRATPIESVNGGQYPLSHQMLRVTVSALELWKKAWDMDMQIQYPSNQRRVGFCRDGVHFYFLAMIFLRSSRREEWTAPADVRCQQVFNMLKQIRTHVASDSVQKGLDIGSVTTIHDNYGVADLTLNMKLLFTPLDD</sequence>
<reference evidence="10" key="1">
    <citation type="journal article" date="2020" name="Stud. Mycol.">
        <title>101 Dothideomycetes genomes: a test case for predicting lifestyles and emergence of pathogens.</title>
        <authorList>
            <person name="Haridas S."/>
            <person name="Albert R."/>
            <person name="Binder M."/>
            <person name="Bloem J."/>
            <person name="Labutti K."/>
            <person name="Salamov A."/>
            <person name="Andreopoulos B."/>
            <person name="Baker S."/>
            <person name="Barry K."/>
            <person name="Bills G."/>
            <person name="Bluhm B."/>
            <person name="Cannon C."/>
            <person name="Castanera R."/>
            <person name="Culley D."/>
            <person name="Daum C."/>
            <person name="Ezra D."/>
            <person name="Gonzalez J."/>
            <person name="Henrissat B."/>
            <person name="Kuo A."/>
            <person name="Liang C."/>
            <person name="Lipzen A."/>
            <person name="Lutzoni F."/>
            <person name="Magnuson J."/>
            <person name="Mondo S."/>
            <person name="Nolan M."/>
            <person name="Ohm R."/>
            <person name="Pangilinan J."/>
            <person name="Park H.-J."/>
            <person name="Ramirez L."/>
            <person name="Alfaro M."/>
            <person name="Sun H."/>
            <person name="Tritt A."/>
            <person name="Yoshinaga Y."/>
            <person name="Zwiers L.-H."/>
            <person name="Turgeon B."/>
            <person name="Goodwin S."/>
            <person name="Spatafora J."/>
            <person name="Crous P."/>
            <person name="Grigoriev I."/>
        </authorList>
    </citation>
    <scope>NUCLEOTIDE SEQUENCE</scope>
    <source>
        <strain evidence="10">CBS 109.77</strain>
    </source>
</reference>
<evidence type="ECO:0000256" key="7">
    <source>
        <dbReference type="PROSITE-ProRule" id="PRU00042"/>
    </source>
</evidence>
<feature type="compositionally biased region" description="Polar residues" evidence="8">
    <location>
        <begin position="16"/>
        <end position="33"/>
    </location>
</feature>
<feature type="region of interest" description="Disordered" evidence="8">
    <location>
        <begin position="400"/>
        <end position="430"/>
    </location>
</feature>
<feature type="compositionally biased region" description="Polar residues" evidence="8">
    <location>
        <begin position="333"/>
        <end position="345"/>
    </location>
</feature>
<dbReference type="GO" id="GO:0000978">
    <property type="term" value="F:RNA polymerase II cis-regulatory region sequence-specific DNA binding"/>
    <property type="evidence" value="ECO:0007669"/>
    <property type="project" value="InterPro"/>
</dbReference>
<feature type="compositionally biased region" description="Polar residues" evidence="8">
    <location>
        <begin position="421"/>
        <end position="430"/>
    </location>
</feature>
<dbReference type="PROSITE" id="PS00028">
    <property type="entry name" value="ZINC_FINGER_C2H2_1"/>
    <property type="match status" value="1"/>
</dbReference>
<keyword evidence="2" id="KW-0479">Metal-binding</keyword>
<dbReference type="GO" id="GO:0005634">
    <property type="term" value="C:nucleus"/>
    <property type="evidence" value="ECO:0007669"/>
    <property type="project" value="UniProtKB-SubCell"/>
</dbReference>
<evidence type="ECO:0000256" key="2">
    <source>
        <dbReference type="ARBA" id="ARBA00022723"/>
    </source>
</evidence>
<dbReference type="SUPFAM" id="SSF57667">
    <property type="entry name" value="beta-beta-alpha zinc fingers"/>
    <property type="match status" value="1"/>
</dbReference>
<evidence type="ECO:0000256" key="3">
    <source>
        <dbReference type="ARBA" id="ARBA00022737"/>
    </source>
</evidence>
<keyword evidence="5" id="KW-0862">Zinc</keyword>
<dbReference type="Pfam" id="PF04082">
    <property type="entry name" value="Fungal_trans"/>
    <property type="match status" value="1"/>
</dbReference>
<dbReference type="GO" id="GO:0006351">
    <property type="term" value="P:DNA-templated transcription"/>
    <property type="evidence" value="ECO:0007669"/>
    <property type="project" value="InterPro"/>
</dbReference>
<accession>A0A6A6WTE9</accession>
<feature type="region of interest" description="Disordered" evidence="8">
    <location>
        <begin position="865"/>
        <end position="900"/>
    </location>
</feature>
<evidence type="ECO:0000256" key="6">
    <source>
        <dbReference type="ARBA" id="ARBA00023242"/>
    </source>
</evidence>
<dbReference type="AlphaFoldDB" id="A0A6A6WTE9"/>
<evidence type="ECO:0000256" key="4">
    <source>
        <dbReference type="ARBA" id="ARBA00022771"/>
    </source>
</evidence>
<dbReference type="FunFam" id="3.30.160.60:FF:000100">
    <property type="entry name" value="Zinc finger 45-like"/>
    <property type="match status" value="1"/>
</dbReference>
<dbReference type="Gene3D" id="3.30.160.60">
    <property type="entry name" value="Classic Zinc Finger"/>
    <property type="match status" value="2"/>
</dbReference>
<dbReference type="InterPro" id="IPR051059">
    <property type="entry name" value="VerF-like"/>
</dbReference>
<dbReference type="InterPro" id="IPR013087">
    <property type="entry name" value="Znf_C2H2_type"/>
</dbReference>
<comment type="subcellular location">
    <subcellularLocation>
        <location evidence="1">Nucleus</location>
    </subcellularLocation>
</comment>
<dbReference type="EMBL" id="MU002324">
    <property type="protein sequence ID" value="KAF2787396.1"/>
    <property type="molecule type" value="Genomic_DNA"/>
</dbReference>
<feature type="compositionally biased region" description="Polar residues" evidence="8">
    <location>
        <begin position="42"/>
        <end position="55"/>
    </location>
</feature>
<gene>
    <name evidence="10" type="ORF">K505DRAFT_342971</name>
</gene>
<feature type="domain" description="C2H2-type" evidence="9">
    <location>
        <begin position="226"/>
        <end position="256"/>
    </location>
</feature>
<dbReference type="SMART" id="SM00355">
    <property type="entry name" value="ZnF_C2H2"/>
    <property type="match status" value="2"/>
</dbReference>
<dbReference type="GO" id="GO:0008270">
    <property type="term" value="F:zinc ion binding"/>
    <property type="evidence" value="ECO:0007669"/>
    <property type="project" value="UniProtKB-KW"/>
</dbReference>
<evidence type="ECO:0000256" key="8">
    <source>
        <dbReference type="SAM" id="MobiDB-lite"/>
    </source>
</evidence>
<dbReference type="CDD" id="cd12148">
    <property type="entry name" value="fungal_TF_MHR"/>
    <property type="match status" value="1"/>
</dbReference>
<evidence type="ECO:0000256" key="1">
    <source>
        <dbReference type="ARBA" id="ARBA00004123"/>
    </source>
</evidence>
<feature type="compositionally biased region" description="Low complexity" evidence="8">
    <location>
        <begin position="56"/>
        <end position="78"/>
    </location>
</feature>
<keyword evidence="6" id="KW-0539">Nucleus</keyword>
<keyword evidence="3" id="KW-0677">Repeat</keyword>
<feature type="region of interest" description="Disordered" evidence="8">
    <location>
        <begin position="1"/>
        <end position="91"/>
    </location>
</feature>
<dbReference type="GO" id="GO:0000785">
    <property type="term" value="C:chromatin"/>
    <property type="evidence" value="ECO:0007669"/>
    <property type="project" value="TreeGrafter"/>
</dbReference>
<dbReference type="Proteomes" id="UP000799757">
    <property type="component" value="Unassembled WGS sequence"/>
</dbReference>
<evidence type="ECO:0000256" key="5">
    <source>
        <dbReference type="ARBA" id="ARBA00022833"/>
    </source>
</evidence>
<evidence type="ECO:0000313" key="10">
    <source>
        <dbReference type="EMBL" id="KAF2787396.1"/>
    </source>
</evidence>
<feature type="domain" description="C2H2-type" evidence="9">
    <location>
        <begin position="198"/>
        <end position="225"/>
    </location>
</feature>
<evidence type="ECO:0000259" key="9">
    <source>
        <dbReference type="PROSITE" id="PS50157"/>
    </source>
</evidence>
<evidence type="ECO:0000313" key="11">
    <source>
        <dbReference type="Proteomes" id="UP000799757"/>
    </source>
</evidence>
<name>A0A6A6WTE9_9PLEO</name>
<organism evidence="10 11">
    <name type="scientific">Melanomma pulvis-pyrius CBS 109.77</name>
    <dbReference type="NCBI Taxonomy" id="1314802"/>
    <lineage>
        <taxon>Eukaryota</taxon>
        <taxon>Fungi</taxon>
        <taxon>Dikarya</taxon>
        <taxon>Ascomycota</taxon>
        <taxon>Pezizomycotina</taxon>
        <taxon>Dothideomycetes</taxon>
        <taxon>Pleosporomycetidae</taxon>
        <taxon>Pleosporales</taxon>
        <taxon>Melanommataceae</taxon>
        <taxon>Melanomma</taxon>
    </lineage>
</organism>
<feature type="compositionally biased region" description="Polar residues" evidence="8">
    <location>
        <begin position="880"/>
        <end position="891"/>
    </location>
</feature>
<keyword evidence="4 7" id="KW-0863">Zinc-finger</keyword>
<dbReference type="PROSITE" id="PS50157">
    <property type="entry name" value="ZINC_FINGER_C2H2_2"/>
    <property type="match status" value="2"/>
</dbReference>
<dbReference type="PANTHER" id="PTHR40626">
    <property type="entry name" value="MIP31509P"/>
    <property type="match status" value="1"/>
</dbReference>
<dbReference type="InterPro" id="IPR036236">
    <property type="entry name" value="Znf_C2H2_sf"/>
</dbReference>
<dbReference type="GO" id="GO:0000981">
    <property type="term" value="F:DNA-binding transcription factor activity, RNA polymerase II-specific"/>
    <property type="evidence" value="ECO:0007669"/>
    <property type="project" value="InterPro"/>
</dbReference>
<feature type="region of interest" description="Disordered" evidence="8">
    <location>
        <begin position="333"/>
        <end position="354"/>
    </location>
</feature>
<keyword evidence="11" id="KW-1185">Reference proteome</keyword>
<feature type="region of interest" description="Disordered" evidence="8">
    <location>
        <begin position="166"/>
        <end position="193"/>
    </location>
</feature>